<protein>
    <recommendedName>
        <fullName evidence="3">SnoaL-like domain-containing protein</fullName>
    </recommendedName>
</protein>
<dbReference type="AlphaFoldDB" id="A0A1Q5UF27"/>
<dbReference type="EMBL" id="MNBE01000307">
    <property type="protein sequence ID" value="OKP11077.1"/>
    <property type="molecule type" value="Genomic_DNA"/>
</dbReference>
<sequence length="126" mass="13981">MSSPKITPEDFKSFIDQIFTGDPAEARSFAESSISPNYIRFMAGGDETNFEGAVGKVAFFRANCHTWTSSLEFFAQDGNKIAARLVCSLGMGDELAKKMEMMLMAEVDEEGKYEAVWEQISPWAGE</sequence>
<reference evidence="1 2" key="1">
    <citation type="submission" date="2016-10" db="EMBL/GenBank/DDBJ databases">
        <title>Genome sequence of the ascomycete fungus Penicillium subrubescens.</title>
        <authorList>
            <person name="De Vries R.P."/>
            <person name="Peng M."/>
            <person name="Dilokpimol A."/>
            <person name="Hilden K."/>
            <person name="Makela M.R."/>
            <person name="Grigoriev I."/>
            <person name="Riley R."/>
            <person name="Granchi Z."/>
        </authorList>
    </citation>
    <scope>NUCLEOTIDE SEQUENCE [LARGE SCALE GENOMIC DNA]</scope>
    <source>
        <strain evidence="1 2">CBS 132785</strain>
    </source>
</reference>
<proteinExistence type="predicted"/>
<keyword evidence="2" id="KW-1185">Reference proteome</keyword>
<accession>A0A1Q5UF27</accession>
<organism evidence="1 2">
    <name type="scientific">Penicillium subrubescens</name>
    <dbReference type="NCBI Taxonomy" id="1316194"/>
    <lineage>
        <taxon>Eukaryota</taxon>
        <taxon>Fungi</taxon>
        <taxon>Dikarya</taxon>
        <taxon>Ascomycota</taxon>
        <taxon>Pezizomycotina</taxon>
        <taxon>Eurotiomycetes</taxon>
        <taxon>Eurotiomycetidae</taxon>
        <taxon>Eurotiales</taxon>
        <taxon>Aspergillaceae</taxon>
        <taxon>Penicillium</taxon>
    </lineage>
</organism>
<evidence type="ECO:0008006" key="3">
    <source>
        <dbReference type="Google" id="ProtNLM"/>
    </source>
</evidence>
<name>A0A1Q5UF27_9EURO</name>
<gene>
    <name evidence="1" type="ORF">PENSUB_3513</name>
</gene>
<evidence type="ECO:0000313" key="1">
    <source>
        <dbReference type="EMBL" id="OKP11077.1"/>
    </source>
</evidence>
<comment type="caution">
    <text evidence="1">The sequence shown here is derived from an EMBL/GenBank/DDBJ whole genome shotgun (WGS) entry which is preliminary data.</text>
</comment>
<dbReference type="OrthoDB" id="5411673at2759"/>
<dbReference type="Proteomes" id="UP000186955">
    <property type="component" value="Unassembled WGS sequence"/>
</dbReference>
<evidence type="ECO:0000313" key="2">
    <source>
        <dbReference type="Proteomes" id="UP000186955"/>
    </source>
</evidence>